<feature type="domain" description="Peptidase M14" evidence="9">
    <location>
        <begin position="138"/>
        <end position="439"/>
    </location>
</feature>
<name>A0A1M6C6D0_9FIRM</name>
<dbReference type="GO" id="GO:0006508">
    <property type="term" value="P:proteolysis"/>
    <property type="evidence" value="ECO:0007669"/>
    <property type="project" value="UniProtKB-KW"/>
</dbReference>
<dbReference type="PANTHER" id="PTHR11705:SF143">
    <property type="entry name" value="SLL0236 PROTEIN"/>
    <property type="match status" value="1"/>
</dbReference>
<dbReference type="GO" id="GO:0005615">
    <property type="term" value="C:extracellular space"/>
    <property type="evidence" value="ECO:0007669"/>
    <property type="project" value="TreeGrafter"/>
</dbReference>
<evidence type="ECO:0000256" key="7">
    <source>
        <dbReference type="PROSITE-ProRule" id="PRU01379"/>
    </source>
</evidence>
<gene>
    <name evidence="10" type="ORF">SAMN05444373_100462</name>
</gene>
<dbReference type="GO" id="GO:0004181">
    <property type="term" value="F:metallocarboxypeptidase activity"/>
    <property type="evidence" value="ECO:0007669"/>
    <property type="project" value="InterPro"/>
</dbReference>
<evidence type="ECO:0000256" key="8">
    <source>
        <dbReference type="SAM" id="MobiDB-lite"/>
    </source>
</evidence>
<keyword evidence="11" id="KW-1185">Reference proteome</keyword>
<evidence type="ECO:0000313" key="10">
    <source>
        <dbReference type="EMBL" id="SHI56522.1"/>
    </source>
</evidence>
<accession>A0A1M6C6D0</accession>
<comment type="cofactor">
    <cofactor evidence="1">
        <name>Zn(2+)</name>
        <dbReference type="ChEBI" id="CHEBI:29105"/>
    </cofactor>
</comment>
<dbReference type="AlphaFoldDB" id="A0A1M6C6D0"/>
<comment type="similarity">
    <text evidence="2 7">Belongs to the peptidase M14 family.</text>
</comment>
<keyword evidence="6" id="KW-0482">Metalloprotease</keyword>
<dbReference type="GO" id="GO:0008270">
    <property type="term" value="F:zinc ion binding"/>
    <property type="evidence" value="ECO:0007669"/>
    <property type="project" value="InterPro"/>
</dbReference>
<evidence type="ECO:0000256" key="4">
    <source>
        <dbReference type="ARBA" id="ARBA00022801"/>
    </source>
</evidence>
<dbReference type="Pfam" id="PF00246">
    <property type="entry name" value="Peptidase_M14"/>
    <property type="match status" value="1"/>
</dbReference>
<feature type="region of interest" description="Disordered" evidence="8">
    <location>
        <begin position="46"/>
        <end position="133"/>
    </location>
</feature>
<dbReference type="PRINTS" id="PR00765">
    <property type="entry name" value="CRBOXYPTASEA"/>
</dbReference>
<dbReference type="Gene3D" id="3.40.630.10">
    <property type="entry name" value="Zn peptidases"/>
    <property type="match status" value="1"/>
</dbReference>
<evidence type="ECO:0000256" key="3">
    <source>
        <dbReference type="ARBA" id="ARBA00022670"/>
    </source>
</evidence>
<keyword evidence="3" id="KW-0645">Protease</keyword>
<feature type="active site" description="Proton donor/acceptor" evidence="7">
    <location>
        <position position="401"/>
    </location>
</feature>
<dbReference type="SUPFAM" id="SSF53187">
    <property type="entry name" value="Zn-dependent exopeptidases"/>
    <property type="match status" value="1"/>
</dbReference>
<dbReference type="SMART" id="SM00631">
    <property type="entry name" value="Zn_pept"/>
    <property type="match status" value="1"/>
</dbReference>
<dbReference type="InterPro" id="IPR000834">
    <property type="entry name" value="Peptidase_M14"/>
</dbReference>
<evidence type="ECO:0000256" key="1">
    <source>
        <dbReference type="ARBA" id="ARBA00001947"/>
    </source>
</evidence>
<dbReference type="PANTHER" id="PTHR11705">
    <property type="entry name" value="PROTEASE FAMILY M14 CARBOXYPEPTIDASE A,B"/>
    <property type="match status" value="1"/>
</dbReference>
<evidence type="ECO:0000256" key="2">
    <source>
        <dbReference type="ARBA" id="ARBA00005988"/>
    </source>
</evidence>
<feature type="compositionally biased region" description="Pro residues" evidence="8">
    <location>
        <begin position="105"/>
        <end position="127"/>
    </location>
</feature>
<evidence type="ECO:0000259" key="9">
    <source>
        <dbReference type="PROSITE" id="PS52035"/>
    </source>
</evidence>
<sequence>MKHIHRIRKSFSKSVGEQAFIALCVVLMAMTGLFSSCKVRDMRDRSAHQAADEAPGIPTPSESVTDSKPPENISKDNIGTGNGVMPDETGSAQTPPDSGQKPDISPSPEPAPTAKPEPAPKPVPSEEPAPGTIVNPYVRYTWDQMMDEAKKLRDAYPEWIELASAGTSVEGRDLLVIRLGKGDRKILLCGAHHAREYISSSYLMKMVEVYADKAAKGEPFGDFNPRELLSRVTMVVVPMVNPDGVNLVNNGLQAVSDREAVAAMVMVNPSYRHWKANINGVDLNRQYPALWEEKYDDVGQPASENYKGTASATEPEVQAMMALARSEDFMLSASFHAKGEVIYWADRGTVNTISGARDIARRMGKAAGYALMPVSEEPSVYAAGFENWFRLEFIRPSFCIELTPSNNTEDPHDDRKFDLLVWNKAKTLGLILADEALKR</sequence>
<dbReference type="OrthoDB" id="9811296at2"/>
<evidence type="ECO:0000313" key="11">
    <source>
        <dbReference type="Proteomes" id="UP000324781"/>
    </source>
</evidence>
<keyword evidence="5" id="KW-0862">Zinc</keyword>
<reference evidence="10 11" key="1">
    <citation type="submission" date="2016-11" db="EMBL/GenBank/DDBJ databases">
        <authorList>
            <person name="Varghese N."/>
            <person name="Submissions S."/>
        </authorList>
    </citation>
    <scope>NUCLEOTIDE SEQUENCE [LARGE SCALE GENOMIC DNA]</scope>
    <source>
        <strain evidence="10 11">DSM 19027</strain>
    </source>
</reference>
<dbReference type="EMBL" id="FQZP01000004">
    <property type="protein sequence ID" value="SHI56522.1"/>
    <property type="molecule type" value="Genomic_DNA"/>
</dbReference>
<organism evidence="10 11">
    <name type="scientific">Thermoclostridium caenicola</name>
    <dbReference type="NCBI Taxonomy" id="659425"/>
    <lineage>
        <taxon>Bacteria</taxon>
        <taxon>Bacillati</taxon>
        <taxon>Bacillota</taxon>
        <taxon>Clostridia</taxon>
        <taxon>Eubacteriales</taxon>
        <taxon>Oscillospiraceae</taxon>
        <taxon>Thermoclostridium</taxon>
    </lineage>
</organism>
<keyword evidence="4" id="KW-0378">Hydrolase</keyword>
<dbReference type="Proteomes" id="UP000324781">
    <property type="component" value="Unassembled WGS sequence"/>
</dbReference>
<protein>
    <submittedName>
        <fullName evidence="10">Zinc carboxypeptidase</fullName>
    </submittedName>
</protein>
<dbReference type="PROSITE" id="PS52035">
    <property type="entry name" value="PEPTIDASE_M14"/>
    <property type="match status" value="1"/>
</dbReference>
<keyword evidence="10" id="KW-0121">Carboxypeptidase</keyword>
<dbReference type="RefSeq" id="WP_149677730.1">
    <property type="nucleotide sequence ID" value="NZ_FQZP01000004.1"/>
</dbReference>
<proteinExistence type="inferred from homology"/>
<evidence type="ECO:0000256" key="6">
    <source>
        <dbReference type="ARBA" id="ARBA00023049"/>
    </source>
</evidence>
<evidence type="ECO:0000256" key="5">
    <source>
        <dbReference type="ARBA" id="ARBA00022833"/>
    </source>
</evidence>